<dbReference type="InterPro" id="IPR043128">
    <property type="entry name" value="Rev_trsase/Diguanyl_cyclase"/>
</dbReference>
<dbReference type="CDD" id="cd09274">
    <property type="entry name" value="RNase_HI_RT_Ty3"/>
    <property type="match status" value="1"/>
</dbReference>
<dbReference type="InterPro" id="IPR041577">
    <property type="entry name" value="RT_RNaseH_2"/>
</dbReference>
<dbReference type="Pfam" id="PF00078">
    <property type="entry name" value="RVT_1"/>
    <property type="match status" value="1"/>
</dbReference>
<keyword evidence="4" id="KW-1185">Reference proteome</keyword>
<sequence>MLECTFKDRKYNLKFFIVPTDSQPILSADTCSEIGAIVRVRAVDKPLTKEEVISDYGEIFKGLGTLPKTHHIEVNPLIPSVVHPPRKIPAALRDQVRTELDRMESLGVIAKQDEPTDWVHSMVVVRKPGKLRVCIDPKDLNRAIKREHYHLETIDEIVERLPKASVFSRFDATHGFWQIQLDEDSSKLLTFNTPFGRYRYRRLPFGISSAPEVFSKAVREMFVDLPGVECIVDDILVWGENDEQHDYRVRKMLNRCRQMNFKLNKAKFELRVPEVHYLGHVISKDGLKVNPEKVRAIQEMPAPTDMAGVKRFLGIVQYLAKFIPNLSDVSDPLRKLLKGDIQWHWDHEQQQSFEELKQLVSSAPVLRFYNVNEPVTISVDASSKGLGVVLLQNKQTVAYGSRALTETQSRYAQIEREMLAILYGCEKFDHYIYGRRAVIETDHKPLVAIYDKPLYRATPRLQRMLMKLQRYDLRIVYVPGKLMFISDALSRAYLPDSNDKLIDDELDIGYIEKQLPISSRKLAEIKDATADDENLSNLSSVVVSGWPNSKAMLPDDIQSYWNFRDELTVIDGLLYKSQRIFIPKALQREMLVKLYEAHLGIVKTKQRAREILFWRNMNSDIENFIKNCSICNKFRKANCREPLKSHDIPSRPWTKLGADLLEFKGKHYLLCVDYYSKYPEIALLPSLSSVSTISAFKSMFARQGVPSEIVSDNGPQFACANFKDFSHEWDFIHTTSSPRYAQSNGEAERYVQTIKDMFKKAVEGQSDIYISLMEYRASPIDGVGLSPAQLLFNRQLKTKLPMSTDLLEPKAFGSKQKELMERQKRQKHYYDKTSKPLPSIAPGEIVRFKKDDKKSTWEPAVVDTEHSERSYVLRAENDKLYRRNRKHILKTNEKVFNKDNSQNDLEFPMLDNLIDREPPIVTTHDQGEKLNQASAPTDPTTVTRSGRISRKPAFLTEHFV</sequence>
<feature type="region of interest" description="Disordered" evidence="1">
    <location>
        <begin position="924"/>
        <end position="945"/>
    </location>
</feature>
<dbReference type="CDD" id="cd01647">
    <property type="entry name" value="RT_LTR"/>
    <property type="match status" value="1"/>
</dbReference>
<dbReference type="PROSITE" id="PS50994">
    <property type="entry name" value="INTEGRASE"/>
    <property type="match status" value="1"/>
</dbReference>
<dbReference type="InterPro" id="IPR000477">
    <property type="entry name" value="RT_dom"/>
</dbReference>
<dbReference type="Proteomes" id="UP000507470">
    <property type="component" value="Unassembled WGS sequence"/>
</dbReference>
<dbReference type="InterPro" id="IPR001584">
    <property type="entry name" value="Integrase_cat-core"/>
</dbReference>
<dbReference type="Pfam" id="PF17921">
    <property type="entry name" value="Integrase_H2C2"/>
    <property type="match status" value="1"/>
</dbReference>
<dbReference type="Pfam" id="PF00665">
    <property type="entry name" value="rve"/>
    <property type="match status" value="1"/>
</dbReference>
<dbReference type="FunFam" id="3.30.70.270:FF:000026">
    <property type="entry name" value="Transposon Ty3-G Gag-Pol polyprotein"/>
    <property type="match status" value="1"/>
</dbReference>
<reference evidence="3 4" key="1">
    <citation type="submission" date="2020-06" db="EMBL/GenBank/DDBJ databases">
        <authorList>
            <person name="Li R."/>
            <person name="Bekaert M."/>
        </authorList>
    </citation>
    <scope>NUCLEOTIDE SEQUENCE [LARGE SCALE GENOMIC DNA]</scope>
    <source>
        <strain evidence="4">wild</strain>
    </source>
</reference>
<evidence type="ECO:0000256" key="1">
    <source>
        <dbReference type="SAM" id="MobiDB-lite"/>
    </source>
</evidence>
<dbReference type="InterPro" id="IPR041588">
    <property type="entry name" value="Integrase_H2C2"/>
</dbReference>
<protein>
    <recommendedName>
        <fullName evidence="2">Integrase catalytic domain-containing protein</fullName>
    </recommendedName>
</protein>
<dbReference type="Gene3D" id="1.10.340.70">
    <property type="match status" value="1"/>
</dbReference>
<dbReference type="SUPFAM" id="SSF53098">
    <property type="entry name" value="Ribonuclease H-like"/>
    <property type="match status" value="1"/>
</dbReference>
<dbReference type="OrthoDB" id="6154438at2759"/>
<dbReference type="PANTHER" id="PTHR37984:SF8">
    <property type="entry name" value="CCHC-TYPE DOMAIN-CONTAINING PROTEIN"/>
    <property type="match status" value="1"/>
</dbReference>
<dbReference type="SUPFAM" id="SSF56672">
    <property type="entry name" value="DNA/RNA polymerases"/>
    <property type="match status" value="1"/>
</dbReference>
<feature type="domain" description="Integrase catalytic" evidence="2">
    <location>
        <begin position="648"/>
        <end position="817"/>
    </location>
</feature>
<dbReference type="Gene3D" id="3.30.420.10">
    <property type="entry name" value="Ribonuclease H-like superfamily/Ribonuclease H"/>
    <property type="match status" value="1"/>
</dbReference>
<proteinExistence type="predicted"/>
<evidence type="ECO:0000313" key="4">
    <source>
        <dbReference type="Proteomes" id="UP000507470"/>
    </source>
</evidence>
<dbReference type="Gene3D" id="3.10.10.10">
    <property type="entry name" value="HIV Type 1 Reverse Transcriptase, subunit A, domain 1"/>
    <property type="match status" value="1"/>
</dbReference>
<dbReference type="GO" id="GO:0015074">
    <property type="term" value="P:DNA integration"/>
    <property type="evidence" value="ECO:0007669"/>
    <property type="project" value="InterPro"/>
</dbReference>
<dbReference type="InterPro" id="IPR036397">
    <property type="entry name" value="RNaseH_sf"/>
</dbReference>
<accession>A0A6J8AX60</accession>
<dbReference type="EMBL" id="CACVKT020002154">
    <property type="protein sequence ID" value="CAC5375601.1"/>
    <property type="molecule type" value="Genomic_DNA"/>
</dbReference>
<name>A0A6J8AX60_MYTCO</name>
<gene>
    <name evidence="3" type="ORF">MCOR_12555</name>
</gene>
<feature type="compositionally biased region" description="Polar residues" evidence="1">
    <location>
        <begin position="929"/>
        <end position="945"/>
    </location>
</feature>
<dbReference type="InterPro" id="IPR043502">
    <property type="entry name" value="DNA/RNA_pol_sf"/>
</dbReference>
<dbReference type="Gene3D" id="3.30.70.270">
    <property type="match status" value="2"/>
</dbReference>
<dbReference type="GO" id="GO:0003676">
    <property type="term" value="F:nucleic acid binding"/>
    <property type="evidence" value="ECO:0007669"/>
    <property type="project" value="InterPro"/>
</dbReference>
<dbReference type="FunFam" id="3.30.420.10:FF:000063">
    <property type="entry name" value="Retrovirus-related Pol polyprotein from transposon 297-like Protein"/>
    <property type="match status" value="1"/>
</dbReference>
<dbReference type="FunFam" id="3.10.20.370:FF:000001">
    <property type="entry name" value="Retrovirus-related Pol polyprotein from transposon 17.6-like protein"/>
    <property type="match status" value="1"/>
</dbReference>
<evidence type="ECO:0000259" key="2">
    <source>
        <dbReference type="PROSITE" id="PS50994"/>
    </source>
</evidence>
<organism evidence="3 4">
    <name type="scientific">Mytilus coruscus</name>
    <name type="common">Sea mussel</name>
    <dbReference type="NCBI Taxonomy" id="42192"/>
    <lineage>
        <taxon>Eukaryota</taxon>
        <taxon>Metazoa</taxon>
        <taxon>Spiralia</taxon>
        <taxon>Lophotrochozoa</taxon>
        <taxon>Mollusca</taxon>
        <taxon>Bivalvia</taxon>
        <taxon>Autobranchia</taxon>
        <taxon>Pteriomorphia</taxon>
        <taxon>Mytilida</taxon>
        <taxon>Mytiloidea</taxon>
        <taxon>Mytilidae</taxon>
        <taxon>Mytilinae</taxon>
        <taxon>Mytilus</taxon>
    </lineage>
</organism>
<dbReference type="PANTHER" id="PTHR37984">
    <property type="entry name" value="PROTEIN CBG26694"/>
    <property type="match status" value="1"/>
</dbReference>
<dbReference type="FunFam" id="1.10.340.70:FF:000003">
    <property type="entry name" value="Protein CBG25708"/>
    <property type="match status" value="1"/>
</dbReference>
<evidence type="ECO:0000313" key="3">
    <source>
        <dbReference type="EMBL" id="CAC5375601.1"/>
    </source>
</evidence>
<dbReference type="InterPro" id="IPR050951">
    <property type="entry name" value="Retrovirus_Pol_polyprotein"/>
</dbReference>
<dbReference type="Pfam" id="PF17919">
    <property type="entry name" value="RT_RNaseH_2"/>
    <property type="match status" value="1"/>
</dbReference>
<dbReference type="AlphaFoldDB" id="A0A6J8AX60"/>
<dbReference type="InterPro" id="IPR012337">
    <property type="entry name" value="RNaseH-like_sf"/>
</dbReference>